<sequence>MKFDSITTITGIHDSDSIIARILIARGIPKEQHNSFLNPQHPEMDGAYNSGIGQNELKKVIRRIKVAKQHKESVVIYADYDVDGITSAAILWRTLKAYGLTVMPFIPQRSQGYGFSDIGLDSVLAKYGPSLIIAVDHGINESAHITRLKSKGVDVMVLDHHEQNDGERLVDACAVIHTTLLSAAGISYMVATAFSNESLSTDNLVLAGIASLADVIPQRGLARALSYHALRLLSRVNLPGIAALMAQAGLKQDKKAYTSYDIGYLIAPRINAAGRLGDPLVALRLLCTTNPTKAREYAQSLELLNRKRQDLLKETLPIAYELVKEQTGKRFRCIASPLFNEGIIGLLAGRLMHELQVPVFVGSERNNGMIKGSARSIDGVNMMPLMQQSGSLLLSFGGHEKAGGFSLSKDNMDAFIASLDTALTAMDGHVFEPVQHTDLTLPLPNITTALALALESLEPYGEQNQKPLFMSHDVLIVDRQPVGRGGTHMRVVLKDIREGTIVKGIYFSASQEFITMSINKPTSIVYQVECNRWKGTKAQVMIQSVY</sequence>
<keyword evidence="4" id="KW-0378">Hydrolase</keyword>
<evidence type="ECO:0000256" key="5">
    <source>
        <dbReference type="ARBA" id="ARBA00022839"/>
    </source>
</evidence>
<accession>A0A2M8KU70</accession>
<dbReference type="Gene3D" id="3.90.1640.30">
    <property type="match status" value="1"/>
</dbReference>
<evidence type="ECO:0000259" key="8">
    <source>
        <dbReference type="Pfam" id="PF17768"/>
    </source>
</evidence>
<gene>
    <name evidence="9" type="ORF">COU89_03130</name>
</gene>
<dbReference type="AlphaFoldDB" id="A0A2M8KU70"/>
<dbReference type="InterPro" id="IPR041122">
    <property type="entry name" value="RecJ_OB"/>
</dbReference>
<evidence type="ECO:0000256" key="3">
    <source>
        <dbReference type="ARBA" id="ARBA00022722"/>
    </source>
</evidence>
<dbReference type="GO" id="GO:0003676">
    <property type="term" value="F:nucleic acid binding"/>
    <property type="evidence" value="ECO:0007669"/>
    <property type="project" value="InterPro"/>
</dbReference>
<feature type="domain" description="RecJ OB" evidence="8">
    <location>
        <begin position="437"/>
        <end position="543"/>
    </location>
</feature>
<dbReference type="InterPro" id="IPR003156">
    <property type="entry name" value="DHHA1_dom"/>
</dbReference>
<keyword evidence="3" id="KW-0540">Nuclease</keyword>
<reference evidence="10" key="1">
    <citation type="submission" date="2017-09" db="EMBL/GenBank/DDBJ databases">
        <title>Depth-based differentiation of microbial function through sediment-hosted aquifers and enrichment of novel symbionts in the deep terrestrial subsurface.</title>
        <authorList>
            <person name="Probst A.J."/>
            <person name="Ladd B."/>
            <person name="Jarett J.K."/>
            <person name="Geller-Mcgrath D.E."/>
            <person name="Sieber C.M.K."/>
            <person name="Emerson J.B."/>
            <person name="Anantharaman K."/>
            <person name="Thomas B.C."/>
            <person name="Malmstrom R."/>
            <person name="Stieglmeier M."/>
            <person name="Klingl A."/>
            <person name="Woyke T."/>
            <person name="Ryan C.M."/>
            <person name="Banfield J.F."/>
        </authorList>
    </citation>
    <scope>NUCLEOTIDE SEQUENCE [LARGE SCALE GENOMIC DNA]</scope>
</reference>
<keyword evidence="5" id="KW-0269">Exonuclease</keyword>
<dbReference type="EMBL" id="PFEE01000064">
    <property type="protein sequence ID" value="PJE63478.1"/>
    <property type="molecule type" value="Genomic_DNA"/>
</dbReference>
<dbReference type="GO" id="GO:0004527">
    <property type="term" value="F:exonuclease activity"/>
    <property type="evidence" value="ECO:0007669"/>
    <property type="project" value="UniProtKB-KW"/>
</dbReference>
<evidence type="ECO:0000259" key="6">
    <source>
        <dbReference type="Pfam" id="PF01368"/>
    </source>
</evidence>
<evidence type="ECO:0000256" key="2">
    <source>
        <dbReference type="ARBA" id="ARBA00019841"/>
    </source>
</evidence>
<organism evidence="9 10">
    <name type="scientific">Candidatus Roizmanbacteria bacterium CG10_big_fil_rev_8_21_14_0_10_45_7</name>
    <dbReference type="NCBI Taxonomy" id="1974854"/>
    <lineage>
        <taxon>Bacteria</taxon>
        <taxon>Candidatus Roizmaniibacteriota</taxon>
    </lineage>
</organism>
<feature type="domain" description="DHHA1" evidence="7">
    <location>
        <begin position="339"/>
        <end position="423"/>
    </location>
</feature>
<dbReference type="SUPFAM" id="SSF64182">
    <property type="entry name" value="DHH phosphoesterases"/>
    <property type="match status" value="1"/>
</dbReference>
<dbReference type="Pfam" id="PF17768">
    <property type="entry name" value="RecJ_OB"/>
    <property type="match status" value="1"/>
</dbReference>
<dbReference type="InterPro" id="IPR001667">
    <property type="entry name" value="DDH_dom"/>
</dbReference>
<dbReference type="PANTHER" id="PTHR30255:SF2">
    <property type="entry name" value="SINGLE-STRANDED-DNA-SPECIFIC EXONUCLEASE RECJ"/>
    <property type="match status" value="1"/>
</dbReference>
<dbReference type="InterPro" id="IPR038763">
    <property type="entry name" value="DHH_sf"/>
</dbReference>
<evidence type="ECO:0000256" key="1">
    <source>
        <dbReference type="ARBA" id="ARBA00005915"/>
    </source>
</evidence>
<dbReference type="Proteomes" id="UP000231569">
    <property type="component" value="Unassembled WGS sequence"/>
</dbReference>
<proteinExistence type="inferred from homology"/>
<dbReference type="Pfam" id="PF01368">
    <property type="entry name" value="DHH"/>
    <property type="match status" value="1"/>
</dbReference>
<dbReference type="Gene3D" id="3.10.310.30">
    <property type="match status" value="1"/>
</dbReference>
<protein>
    <recommendedName>
        <fullName evidence="2">Single-stranded-DNA-specific exonuclease RecJ</fullName>
    </recommendedName>
</protein>
<comment type="caution">
    <text evidence="9">The sequence shown here is derived from an EMBL/GenBank/DDBJ whole genome shotgun (WGS) entry which is preliminary data.</text>
</comment>
<dbReference type="Pfam" id="PF02272">
    <property type="entry name" value="DHHA1"/>
    <property type="match status" value="1"/>
</dbReference>
<comment type="similarity">
    <text evidence="1">Belongs to the RecJ family.</text>
</comment>
<dbReference type="PANTHER" id="PTHR30255">
    <property type="entry name" value="SINGLE-STRANDED-DNA-SPECIFIC EXONUCLEASE RECJ"/>
    <property type="match status" value="1"/>
</dbReference>
<evidence type="ECO:0000259" key="7">
    <source>
        <dbReference type="Pfam" id="PF02272"/>
    </source>
</evidence>
<feature type="domain" description="DDH" evidence="6">
    <location>
        <begin position="74"/>
        <end position="192"/>
    </location>
</feature>
<evidence type="ECO:0000256" key="4">
    <source>
        <dbReference type="ARBA" id="ARBA00022801"/>
    </source>
</evidence>
<evidence type="ECO:0000313" key="10">
    <source>
        <dbReference type="Proteomes" id="UP000231569"/>
    </source>
</evidence>
<dbReference type="InterPro" id="IPR051673">
    <property type="entry name" value="SSDNA_exonuclease_RecJ"/>
</dbReference>
<evidence type="ECO:0000313" key="9">
    <source>
        <dbReference type="EMBL" id="PJE63478.1"/>
    </source>
</evidence>
<name>A0A2M8KU70_9BACT</name>